<dbReference type="InterPro" id="IPR050425">
    <property type="entry name" value="NAD(P)_dehydrat-like"/>
</dbReference>
<comment type="similarity">
    <text evidence="2">Belongs to the NAD(P)-dependent epimerase/dehydratase family. Dihydroflavonol-4-reductase subfamily.</text>
</comment>
<sequence length="339" mass="37552">MLSPDRYVIPLGSWILVTGSNGYIGSQVVDTLLKLGYNVRGREREERPWLHEFFKSKHGPGRFESVVIPRLEDDDSLNTCMQDISGIVHASDMTMASDPNKVIPPVVSATLNVMKAAQQAGTVKRVVLTSSMCAVGFPKFNGEVVTFDTEKWNDEAVKAAWDENSPAELMPMIVYGASKAEGERAAWNWVKENKPNFSFNSVLPNVNFGRILHPEIGGTMMKITRDLLDGNTLVMNIPPQWRIDVEDDARLHAAALLDPDVVSERIFGVASPFNWTDVIGILQKLRPNNKKIPDPPENEPRDLTNMAPAKRAEELLQSFFGKGWTGIEESLAAGIAGHE</sequence>
<proteinExistence type="inferred from homology"/>
<name>A0A0J6YP75_COCIT</name>
<dbReference type="PANTHER" id="PTHR10366:SF562">
    <property type="entry name" value="ALDEHYDE REDUCTASE II (AFU_ORTHOLOGUE AFUA_1G11360)"/>
    <property type="match status" value="1"/>
</dbReference>
<feature type="domain" description="NAD-dependent epimerase/dehydratase" evidence="3">
    <location>
        <begin position="15"/>
        <end position="266"/>
    </location>
</feature>
<accession>A0A0J6YP75</accession>
<evidence type="ECO:0000256" key="1">
    <source>
        <dbReference type="ARBA" id="ARBA00023002"/>
    </source>
</evidence>
<reference evidence="5" key="1">
    <citation type="journal article" date="2010" name="Genome Res.">
        <title>Population genomic sequencing of Coccidioides fungi reveals recent hybridization and transposon control.</title>
        <authorList>
            <person name="Neafsey D.E."/>
            <person name="Barker B.M."/>
            <person name="Sharpton T.J."/>
            <person name="Stajich J.E."/>
            <person name="Park D.J."/>
            <person name="Whiston E."/>
            <person name="Hung C.-Y."/>
            <person name="McMahan C."/>
            <person name="White J."/>
            <person name="Sykes S."/>
            <person name="Heiman D."/>
            <person name="Young S."/>
            <person name="Zeng Q."/>
            <person name="Abouelleil A."/>
            <person name="Aftuck L."/>
            <person name="Bessette D."/>
            <person name="Brown A."/>
            <person name="FitzGerald M."/>
            <person name="Lui A."/>
            <person name="Macdonald J.P."/>
            <person name="Priest M."/>
            <person name="Orbach M.J."/>
            <person name="Galgiani J.N."/>
            <person name="Kirkland T.N."/>
            <person name="Cole G.T."/>
            <person name="Birren B.W."/>
            <person name="Henn M.R."/>
            <person name="Taylor J.W."/>
            <person name="Rounsley S.D."/>
        </authorList>
    </citation>
    <scope>NUCLEOTIDE SEQUENCE [LARGE SCALE GENOMIC DNA]</scope>
    <source>
        <strain evidence="5">RMSCC 2394</strain>
    </source>
</reference>
<dbReference type="AlphaFoldDB" id="A0A0J6YP75"/>
<protein>
    <submittedName>
        <fullName evidence="4">Aldehyde reductase II</fullName>
    </submittedName>
</protein>
<dbReference type="PANTHER" id="PTHR10366">
    <property type="entry name" value="NAD DEPENDENT EPIMERASE/DEHYDRATASE"/>
    <property type="match status" value="1"/>
</dbReference>
<evidence type="ECO:0000313" key="5">
    <source>
        <dbReference type="Proteomes" id="UP000054565"/>
    </source>
</evidence>
<dbReference type="OrthoDB" id="2735536at2759"/>
<dbReference type="EMBL" id="DS028098">
    <property type="protein sequence ID" value="KMP08989.1"/>
    <property type="molecule type" value="Genomic_DNA"/>
</dbReference>
<dbReference type="Proteomes" id="UP000054565">
    <property type="component" value="Unassembled WGS sequence"/>
</dbReference>
<evidence type="ECO:0000256" key="2">
    <source>
        <dbReference type="ARBA" id="ARBA00023445"/>
    </source>
</evidence>
<dbReference type="InterPro" id="IPR036291">
    <property type="entry name" value="NAD(P)-bd_dom_sf"/>
</dbReference>
<evidence type="ECO:0000313" key="4">
    <source>
        <dbReference type="EMBL" id="KMP08989.1"/>
    </source>
</evidence>
<dbReference type="STRING" id="404692.A0A0J6YP75"/>
<evidence type="ECO:0000259" key="3">
    <source>
        <dbReference type="Pfam" id="PF01370"/>
    </source>
</evidence>
<dbReference type="SUPFAM" id="SSF51735">
    <property type="entry name" value="NAD(P)-binding Rossmann-fold domains"/>
    <property type="match status" value="1"/>
</dbReference>
<dbReference type="Gene3D" id="3.40.50.720">
    <property type="entry name" value="NAD(P)-binding Rossmann-like Domain"/>
    <property type="match status" value="1"/>
</dbReference>
<keyword evidence="1" id="KW-0560">Oxidoreductase</keyword>
<dbReference type="Pfam" id="PF01370">
    <property type="entry name" value="Epimerase"/>
    <property type="match status" value="1"/>
</dbReference>
<dbReference type="GO" id="GO:0016616">
    <property type="term" value="F:oxidoreductase activity, acting on the CH-OH group of donors, NAD or NADP as acceptor"/>
    <property type="evidence" value="ECO:0007669"/>
    <property type="project" value="TreeGrafter"/>
</dbReference>
<gene>
    <name evidence="4" type="ORF">CIRG_08670</name>
</gene>
<dbReference type="InterPro" id="IPR001509">
    <property type="entry name" value="Epimerase_deHydtase"/>
</dbReference>
<organism evidence="4 5">
    <name type="scientific">Coccidioides immitis RMSCC 2394</name>
    <dbReference type="NCBI Taxonomy" id="404692"/>
    <lineage>
        <taxon>Eukaryota</taxon>
        <taxon>Fungi</taxon>
        <taxon>Dikarya</taxon>
        <taxon>Ascomycota</taxon>
        <taxon>Pezizomycotina</taxon>
        <taxon>Eurotiomycetes</taxon>
        <taxon>Eurotiomycetidae</taxon>
        <taxon>Onygenales</taxon>
        <taxon>Onygenaceae</taxon>
        <taxon>Coccidioides</taxon>
    </lineage>
</organism>